<dbReference type="AlphaFoldDB" id="W2Z529"/>
<comment type="caution">
    <text evidence="3">The sequence shown here is derived from an EMBL/GenBank/DDBJ whole genome shotgun (WGS) entry which is preliminary data.</text>
</comment>
<dbReference type="Proteomes" id="UP000018948">
    <property type="component" value="Unassembled WGS sequence"/>
</dbReference>
<proteinExistence type="predicted"/>
<evidence type="ECO:0000313" key="3">
    <source>
        <dbReference type="EMBL" id="ETP42170.1"/>
    </source>
</evidence>
<keyword evidence="1" id="KW-0862">Zinc</keyword>
<dbReference type="InterPro" id="IPR007527">
    <property type="entry name" value="Znf_SWIM"/>
</dbReference>
<gene>
    <name evidence="3" type="ORF">F442_10921</name>
</gene>
<dbReference type="GO" id="GO:0008270">
    <property type="term" value="F:zinc ion binding"/>
    <property type="evidence" value="ECO:0007669"/>
    <property type="project" value="UniProtKB-KW"/>
</dbReference>
<name>W2Z529_PHYNI</name>
<dbReference type="EMBL" id="ANIY01002276">
    <property type="protein sequence ID" value="ETP42170.1"/>
    <property type="molecule type" value="Genomic_DNA"/>
</dbReference>
<keyword evidence="1" id="KW-0863">Zinc-finger</keyword>
<evidence type="ECO:0000259" key="2">
    <source>
        <dbReference type="PROSITE" id="PS50966"/>
    </source>
</evidence>
<protein>
    <recommendedName>
        <fullName evidence="2">SWIM-type domain-containing protein</fullName>
    </recommendedName>
</protein>
<sequence>MLSNKEILAIVKTDINLMHRSTSYKYFNTLSTALVQRWRVQGEQSAVRQQNIYISRQRSLDQLVTGKLAKRLKTTRCTGFSLTSELISPKMEALPEVRTSVVATFRSKYSCECKAYISSGWICSHELVAAAINRHLNLAEVQAGIPHRRLPGRPRKELNSLI</sequence>
<dbReference type="OrthoDB" id="137729at2759"/>
<accession>W2Z529</accession>
<reference evidence="3 4" key="1">
    <citation type="submission" date="2013-11" db="EMBL/GenBank/DDBJ databases">
        <title>The Genome Sequence of Phytophthora parasitica P10297.</title>
        <authorList>
            <consortium name="The Broad Institute Genomics Platform"/>
            <person name="Russ C."/>
            <person name="Tyler B."/>
            <person name="Panabieres F."/>
            <person name="Shan W."/>
            <person name="Tripathy S."/>
            <person name="Grunwald N."/>
            <person name="Machado M."/>
            <person name="Johnson C.S."/>
            <person name="Walker B."/>
            <person name="Young S.K."/>
            <person name="Zeng Q."/>
            <person name="Gargeya S."/>
            <person name="Fitzgerald M."/>
            <person name="Haas B."/>
            <person name="Abouelleil A."/>
            <person name="Allen A.W."/>
            <person name="Alvarado L."/>
            <person name="Arachchi H.M."/>
            <person name="Berlin A.M."/>
            <person name="Chapman S.B."/>
            <person name="Gainer-Dewar J."/>
            <person name="Goldberg J."/>
            <person name="Griggs A."/>
            <person name="Gujja S."/>
            <person name="Hansen M."/>
            <person name="Howarth C."/>
            <person name="Imamovic A."/>
            <person name="Ireland A."/>
            <person name="Larimer J."/>
            <person name="McCowan C."/>
            <person name="Murphy C."/>
            <person name="Pearson M."/>
            <person name="Poon T.W."/>
            <person name="Priest M."/>
            <person name="Roberts A."/>
            <person name="Saif S."/>
            <person name="Shea T."/>
            <person name="Sisk P."/>
            <person name="Sykes S."/>
            <person name="Wortman J."/>
            <person name="Nusbaum C."/>
            <person name="Birren B."/>
        </authorList>
    </citation>
    <scope>NUCLEOTIDE SEQUENCE [LARGE SCALE GENOMIC DNA]</scope>
    <source>
        <strain evidence="3 4">P10297</strain>
    </source>
</reference>
<organism evidence="3 4">
    <name type="scientific">Phytophthora nicotianae P10297</name>
    <dbReference type="NCBI Taxonomy" id="1317064"/>
    <lineage>
        <taxon>Eukaryota</taxon>
        <taxon>Sar</taxon>
        <taxon>Stramenopiles</taxon>
        <taxon>Oomycota</taxon>
        <taxon>Peronosporomycetes</taxon>
        <taxon>Peronosporales</taxon>
        <taxon>Peronosporaceae</taxon>
        <taxon>Phytophthora</taxon>
    </lineage>
</organism>
<keyword evidence="1" id="KW-0479">Metal-binding</keyword>
<dbReference type="PROSITE" id="PS50966">
    <property type="entry name" value="ZF_SWIM"/>
    <property type="match status" value="1"/>
</dbReference>
<evidence type="ECO:0000313" key="4">
    <source>
        <dbReference type="Proteomes" id="UP000018948"/>
    </source>
</evidence>
<evidence type="ECO:0000256" key="1">
    <source>
        <dbReference type="PROSITE-ProRule" id="PRU00325"/>
    </source>
</evidence>
<feature type="domain" description="SWIM-type" evidence="2">
    <location>
        <begin position="99"/>
        <end position="134"/>
    </location>
</feature>